<comment type="caution">
    <text evidence="2">The sequence shown here is derived from an EMBL/GenBank/DDBJ whole genome shotgun (WGS) entry which is preliminary data.</text>
</comment>
<dbReference type="GO" id="GO:0004497">
    <property type="term" value="F:monooxygenase activity"/>
    <property type="evidence" value="ECO:0007669"/>
    <property type="project" value="UniProtKB-KW"/>
</dbReference>
<organism evidence="2 3">
    <name type="scientific">Actinoplanes couchii</name>
    <dbReference type="NCBI Taxonomy" id="403638"/>
    <lineage>
        <taxon>Bacteria</taxon>
        <taxon>Bacillati</taxon>
        <taxon>Actinomycetota</taxon>
        <taxon>Actinomycetes</taxon>
        <taxon>Micromonosporales</taxon>
        <taxon>Micromonosporaceae</taxon>
        <taxon>Actinoplanes</taxon>
    </lineage>
</organism>
<evidence type="ECO:0000313" key="3">
    <source>
        <dbReference type="Proteomes" id="UP000612282"/>
    </source>
</evidence>
<dbReference type="EMBL" id="BOMG01000129">
    <property type="protein sequence ID" value="GID61528.1"/>
    <property type="molecule type" value="Genomic_DNA"/>
</dbReference>
<dbReference type="SUPFAM" id="SSF51905">
    <property type="entry name" value="FAD/NAD(P)-binding domain"/>
    <property type="match status" value="1"/>
</dbReference>
<keyword evidence="2" id="KW-0560">Oxidoreductase</keyword>
<dbReference type="InterPro" id="IPR002938">
    <property type="entry name" value="FAD-bd"/>
</dbReference>
<accession>A0ABQ3XSN5</accession>
<sequence length="401" mass="43828">MGMTAPRALVSGASIAGLTTAFWLSRTGWDVTVVERAGAFRDGGQNVDVRGTARQVLERMGLEDEVRRLSTTEEGTSVLDDRGQAIARFPVEDPDGLTAELEILRGDLARTILDQLPEHVRVRYGTRIDDVRDHESHVEVTLDAGPAQPYDLLVIAEGVRSRTRDRVFGSSVSKRELGLNMAYGTIPRTPDDDRWWRWYSAPGGRQITLRPDNTGTTRATLAYTSRDTDLAGLPPDEARAALRTTFSDAGWQARRVLDGFDTSADVYMDHLTQIMMPAWSRGHVCVTGDAAWCVTPLGGGGTSLAMTGGYVLAAYLSQAGPGGYGDALARYEQWMRPLIEDTQKLPPGTPSLFYPDSRAGVQALRLMARIGGTAPLRKLTSRLAHVARSTNVLPDMRQEEA</sequence>
<feature type="domain" description="FAD-binding" evidence="1">
    <location>
        <begin position="9"/>
        <end position="337"/>
    </location>
</feature>
<dbReference type="Gene3D" id="3.30.9.10">
    <property type="entry name" value="D-Amino Acid Oxidase, subunit A, domain 2"/>
    <property type="match status" value="1"/>
</dbReference>
<keyword evidence="3" id="KW-1185">Reference proteome</keyword>
<protein>
    <submittedName>
        <fullName evidence="2">FAD-binding monooxygenase</fullName>
    </submittedName>
</protein>
<dbReference type="PANTHER" id="PTHR46865">
    <property type="entry name" value="OXIDOREDUCTASE-RELATED"/>
    <property type="match status" value="1"/>
</dbReference>
<dbReference type="Gene3D" id="3.50.50.60">
    <property type="entry name" value="FAD/NAD(P)-binding domain"/>
    <property type="match status" value="1"/>
</dbReference>
<dbReference type="Pfam" id="PF01494">
    <property type="entry name" value="FAD_binding_3"/>
    <property type="match status" value="1"/>
</dbReference>
<proteinExistence type="predicted"/>
<reference evidence="2 3" key="1">
    <citation type="submission" date="2021-01" db="EMBL/GenBank/DDBJ databases">
        <title>Whole genome shotgun sequence of Actinoplanes couchii NBRC 106145.</title>
        <authorList>
            <person name="Komaki H."/>
            <person name="Tamura T."/>
        </authorList>
    </citation>
    <scope>NUCLEOTIDE SEQUENCE [LARGE SCALE GENOMIC DNA]</scope>
    <source>
        <strain evidence="2 3">NBRC 106145</strain>
    </source>
</reference>
<dbReference type="InterPro" id="IPR051704">
    <property type="entry name" value="FAD_aromatic-hydroxylase"/>
</dbReference>
<keyword evidence="2" id="KW-0503">Monooxygenase</keyword>
<gene>
    <name evidence="2" type="ORF">Aco03nite_099320</name>
</gene>
<dbReference type="InterPro" id="IPR036188">
    <property type="entry name" value="FAD/NAD-bd_sf"/>
</dbReference>
<dbReference type="PRINTS" id="PR00420">
    <property type="entry name" value="RNGMNOXGNASE"/>
</dbReference>
<evidence type="ECO:0000259" key="1">
    <source>
        <dbReference type="Pfam" id="PF01494"/>
    </source>
</evidence>
<dbReference type="Proteomes" id="UP000612282">
    <property type="component" value="Unassembled WGS sequence"/>
</dbReference>
<name>A0ABQ3XSN5_9ACTN</name>
<dbReference type="PANTHER" id="PTHR46865:SF2">
    <property type="entry name" value="MONOOXYGENASE"/>
    <property type="match status" value="1"/>
</dbReference>
<evidence type="ECO:0000313" key="2">
    <source>
        <dbReference type="EMBL" id="GID61528.1"/>
    </source>
</evidence>